<accession>A0A5N6K7T3</accession>
<name>A0A5N6K7T3_MONLA</name>
<proteinExistence type="predicted"/>
<comment type="caution">
    <text evidence="1">The sequence shown here is derived from an EMBL/GenBank/DDBJ whole genome shotgun (WGS) entry which is preliminary data.</text>
</comment>
<gene>
    <name evidence="1" type="ORF">EYC80_000999</name>
</gene>
<evidence type="ECO:0000313" key="2">
    <source>
        <dbReference type="Proteomes" id="UP000326757"/>
    </source>
</evidence>
<organism evidence="1 2">
    <name type="scientific">Monilinia laxa</name>
    <name type="common">Brown rot fungus</name>
    <name type="synonym">Sclerotinia laxa</name>
    <dbReference type="NCBI Taxonomy" id="61186"/>
    <lineage>
        <taxon>Eukaryota</taxon>
        <taxon>Fungi</taxon>
        <taxon>Dikarya</taxon>
        <taxon>Ascomycota</taxon>
        <taxon>Pezizomycotina</taxon>
        <taxon>Leotiomycetes</taxon>
        <taxon>Helotiales</taxon>
        <taxon>Sclerotiniaceae</taxon>
        <taxon>Monilinia</taxon>
    </lineage>
</organism>
<reference evidence="1 2" key="1">
    <citation type="submission" date="2019-06" db="EMBL/GenBank/DDBJ databases">
        <title>Genome Sequence of the Brown Rot Fungal Pathogen Monilinia laxa.</title>
        <authorList>
            <person name="De Miccolis Angelini R.M."/>
            <person name="Landi L."/>
            <person name="Abate D."/>
            <person name="Pollastro S."/>
            <person name="Romanazzi G."/>
            <person name="Faretra F."/>
        </authorList>
    </citation>
    <scope>NUCLEOTIDE SEQUENCE [LARGE SCALE GENOMIC DNA]</scope>
    <source>
        <strain evidence="1 2">Mlax316</strain>
    </source>
</reference>
<dbReference type="EMBL" id="VIGI01000006">
    <property type="protein sequence ID" value="KAB8298835.1"/>
    <property type="molecule type" value="Genomic_DNA"/>
</dbReference>
<evidence type="ECO:0000313" key="1">
    <source>
        <dbReference type="EMBL" id="KAB8298835.1"/>
    </source>
</evidence>
<dbReference type="AlphaFoldDB" id="A0A5N6K7T3"/>
<sequence>MSVAKFWYCAIAAERSILTKTTSKIEILKTGLRVVYSAGQMLIIIRTNSHINTDQILCLYKHQSIPLNCLSLKHQDLRSGRNPPKIMFALCS</sequence>
<keyword evidence="2" id="KW-1185">Reference proteome</keyword>
<protein>
    <submittedName>
        <fullName evidence="1">Uncharacterized protein</fullName>
    </submittedName>
</protein>
<dbReference type="Proteomes" id="UP000326757">
    <property type="component" value="Unassembled WGS sequence"/>
</dbReference>